<evidence type="ECO:0000313" key="2">
    <source>
        <dbReference type="EMBL" id="MBB5427163.1"/>
    </source>
</evidence>
<dbReference type="EMBL" id="JACHDD010000008">
    <property type="protein sequence ID" value="MBB5427163.1"/>
    <property type="molecule type" value="Genomic_DNA"/>
</dbReference>
<evidence type="ECO:0008006" key="4">
    <source>
        <dbReference type="Google" id="ProtNLM"/>
    </source>
</evidence>
<proteinExistence type="predicted"/>
<comment type="caution">
    <text evidence="2">The sequence shown here is derived from an EMBL/GenBank/DDBJ whole genome shotgun (WGS) entry which is preliminary data.</text>
</comment>
<sequence length="122" mass="13847">MIWLANLVLVLHALIVVFIVGGLFAIWIAHGLRLPWARNRAFRTIHVLAIGIVATLAVLDVPCPLTVLEDYLRTGAAGPQGFMQRWVSAWLYYDFPAWVFVVAYVAFLLAVILTWYRIRPRA</sequence>
<reference evidence="2 3" key="1">
    <citation type="submission" date="2020-08" db="EMBL/GenBank/DDBJ databases">
        <title>Genomic Encyclopedia of Type Strains, Phase IV (KMG-V): Genome sequencing to study the core and pangenomes of soil and plant-associated prokaryotes.</title>
        <authorList>
            <person name="Whitman W."/>
        </authorList>
    </citation>
    <scope>NUCLEOTIDE SEQUENCE [LARGE SCALE GENOMIC DNA]</scope>
    <source>
        <strain evidence="2 3">JPY158</strain>
    </source>
</reference>
<dbReference type="InterPro" id="IPR021218">
    <property type="entry name" value="DUF2784"/>
</dbReference>
<keyword evidence="3" id="KW-1185">Reference proteome</keyword>
<organism evidence="2 3">
    <name type="scientific">Paraburkholderia atlantica</name>
    <dbReference type="NCBI Taxonomy" id="2654982"/>
    <lineage>
        <taxon>Bacteria</taxon>
        <taxon>Pseudomonadati</taxon>
        <taxon>Pseudomonadota</taxon>
        <taxon>Betaproteobacteria</taxon>
        <taxon>Burkholderiales</taxon>
        <taxon>Burkholderiaceae</taxon>
        <taxon>Paraburkholderia</taxon>
    </lineage>
</organism>
<dbReference type="Pfam" id="PF10861">
    <property type="entry name" value="DUF2784"/>
    <property type="match status" value="1"/>
</dbReference>
<name>A0A7W8V8V7_PARAM</name>
<keyword evidence="1" id="KW-0472">Membrane</keyword>
<feature type="transmembrane region" description="Helical" evidence="1">
    <location>
        <begin position="6"/>
        <end position="29"/>
    </location>
</feature>
<evidence type="ECO:0000313" key="3">
    <source>
        <dbReference type="Proteomes" id="UP000592780"/>
    </source>
</evidence>
<protein>
    <recommendedName>
        <fullName evidence="4">DUF2784 family protein</fullName>
    </recommendedName>
</protein>
<dbReference type="Proteomes" id="UP000592780">
    <property type="component" value="Unassembled WGS sequence"/>
</dbReference>
<keyword evidence="1" id="KW-1133">Transmembrane helix</keyword>
<accession>A0A7W8V8V7</accession>
<dbReference type="AlphaFoldDB" id="A0A7W8V8V7"/>
<gene>
    <name evidence="2" type="ORF">HDG40_005342</name>
</gene>
<feature type="transmembrane region" description="Helical" evidence="1">
    <location>
        <begin position="41"/>
        <end position="59"/>
    </location>
</feature>
<dbReference type="RefSeq" id="WP_018434799.1">
    <property type="nucleotide sequence ID" value="NZ_JACHDD010000008.1"/>
</dbReference>
<evidence type="ECO:0000256" key="1">
    <source>
        <dbReference type="SAM" id="Phobius"/>
    </source>
</evidence>
<feature type="transmembrane region" description="Helical" evidence="1">
    <location>
        <begin position="95"/>
        <end position="116"/>
    </location>
</feature>
<keyword evidence="1" id="KW-0812">Transmembrane</keyword>
<dbReference type="OrthoDB" id="370375at2"/>